<reference evidence="4" key="1">
    <citation type="submission" date="2020-09" db="EMBL/GenBank/DDBJ databases">
        <title>The genome sequence of strain Labrenzia suaedae 4C16A.</title>
        <authorList>
            <person name="Liu Y."/>
        </authorList>
    </citation>
    <scope>NUCLEOTIDE SEQUENCE [LARGE SCALE GENOMIC DNA]</scope>
    <source>
        <strain evidence="4">4C16A</strain>
    </source>
</reference>
<evidence type="ECO:0000259" key="2">
    <source>
        <dbReference type="Pfam" id="PF13387"/>
    </source>
</evidence>
<protein>
    <submittedName>
        <fullName evidence="3">DUF4105 domain-containing protein</fullName>
    </submittedName>
</protein>
<dbReference type="Proteomes" id="UP000632063">
    <property type="component" value="Unassembled WGS sequence"/>
</dbReference>
<evidence type="ECO:0000256" key="1">
    <source>
        <dbReference type="SAM" id="Phobius"/>
    </source>
</evidence>
<keyword evidence="1" id="KW-1133">Transmembrane helix</keyword>
<keyword evidence="1" id="KW-0812">Transmembrane</keyword>
<feature type="transmembrane region" description="Helical" evidence="1">
    <location>
        <begin position="35"/>
        <end position="54"/>
    </location>
</feature>
<accession>A0ABR9CJ28</accession>
<name>A0ABR9CJ28_9HYPH</name>
<keyword evidence="4" id="KW-1185">Reference proteome</keyword>
<proteinExistence type="predicted"/>
<evidence type="ECO:0000313" key="4">
    <source>
        <dbReference type="Proteomes" id="UP000632063"/>
    </source>
</evidence>
<dbReference type="EMBL" id="JACYXI010000001">
    <property type="protein sequence ID" value="MBD8890395.1"/>
    <property type="molecule type" value="Genomic_DNA"/>
</dbReference>
<evidence type="ECO:0000313" key="3">
    <source>
        <dbReference type="EMBL" id="MBD8890395.1"/>
    </source>
</evidence>
<feature type="domain" description="Lnb N-terminal periplasmic" evidence="2">
    <location>
        <begin position="122"/>
        <end position="277"/>
    </location>
</feature>
<organism evidence="3 4">
    <name type="scientific">Roseibium litorale</name>
    <dbReference type="NCBI Taxonomy" id="2803841"/>
    <lineage>
        <taxon>Bacteria</taxon>
        <taxon>Pseudomonadati</taxon>
        <taxon>Pseudomonadota</taxon>
        <taxon>Alphaproteobacteria</taxon>
        <taxon>Hyphomicrobiales</taxon>
        <taxon>Stappiaceae</taxon>
        <taxon>Roseibium</taxon>
    </lineage>
</organism>
<feature type="transmembrane region" description="Helical" evidence="1">
    <location>
        <begin position="7"/>
        <end position="29"/>
    </location>
</feature>
<dbReference type="InterPro" id="IPR025178">
    <property type="entry name" value="Lnb_N"/>
</dbReference>
<gene>
    <name evidence="3" type="ORF">IG616_02465</name>
</gene>
<comment type="caution">
    <text evidence="3">The sequence shown here is derived from an EMBL/GenBank/DDBJ whole genome shotgun (WGS) entry which is preliminary data.</text>
</comment>
<feature type="transmembrane region" description="Helical" evidence="1">
    <location>
        <begin position="61"/>
        <end position="77"/>
    </location>
</feature>
<dbReference type="RefSeq" id="WP_192146037.1">
    <property type="nucleotide sequence ID" value="NZ_JACYXI010000001.1"/>
</dbReference>
<reference evidence="3 4" key="2">
    <citation type="journal article" date="2021" name="Int. J. Syst. Evol. Microbiol.">
        <title>Roseibium litorale sp. nov., isolated from a tidal flat sediment and proposal for the reclassification of Labrenzia polysiphoniae as Roseibium polysiphoniae comb. nov.</title>
        <authorList>
            <person name="Liu Y."/>
            <person name="Pei T."/>
            <person name="Du J."/>
            <person name="Chao M."/>
            <person name="Deng M.R."/>
            <person name="Zhu H."/>
        </authorList>
    </citation>
    <scope>NUCLEOTIDE SEQUENCE [LARGE SCALE GENOMIC DNA]</scope>
    <source>
        <strain evidence="3 4">4C16A</strain>
    </source>
</reference>
<sequence>MIRVLKFLPLVLFAAVMAGGALWSATAFWFHLSDAALLIGWCVLGLAVLAAVLSHRKSRRAGWAVAVVTGLFVAGWYQTIVPLQSRDWADEVSRGVTARVEGSKVILNNIRDFDWSSPSQAKPRWISHTYDLDQLQSADMFTSVWSNPDIAHLLVSFGFANGEHIVFSAEIRREKQEAFNEIGGFFRQFELVLIGATERDIIKLRTNYRREEVRLYPLTLGPEARKAMFLSFVELSQKLEKEPAFYNTLTANCTTVVYQLAKALQPDLPMDWRLVLSAHLPEYLLNLGLLGGEGTVDDRKEAALISGRALSAPEGADFSRVIRNQ</sequence>
<keyword evidence="1" id="KW-0472">Membrane</keyword>
<dbReference type="Pfam" id="PF13387">
    <property type="entry name" value="Lnb_N"/>
    <property type="match status" value="1"/>
</dbReference>